<dbReference type="EMBL" id="LRGB01012514">
    <property type="protein sequence ID" value="KZR99839.1"/>
    <property type="molecule type" value="Genomic_DNA"/>
</dbReference>
<dbReference type="Proteomes" id="UP000076858">
    <property type="component" value="Unassembled WGS sequence"/>
</dbReference>
<evidence type="ECO:0000256" key="1">
    <source>
        <dbReference type="SAM" id="MobiDB-lite"/>
    </source>
</evidence>
<dbReference type="AlphaFoldDB" id="A0A164H8L3"/>
<protein>
    <submittedName>
        <fullName evidence="2">Uncharacterized protein</fullName>
    </submittedName>
</protein>
<sequence>MDNGDDHQVVELENLPLPQNAQPALGQNALLSEAMKPLDQQHIEQARALRRSDRTPN</sequence>
<organism evidence="2 3">
    <name type="scientific">Daphnia magna</name>
    <dbReference type="NCBI Taxonomy" id="35525"/>
    <lineage>
        <taxon>Eukaryota</taxon>
        <taxon>Metazoa</taxon>
        <taxon>Ecdysozoa</taxon>
        <taxon>Arthropoda</taxon>
        <taxon>Crustacea</taxon>
        <taxon>Branchiopoda</taxon>
        <taxon>Diplostraca</taxon>
        <taxon>Cladocera</taxon>
        <taxon>Anomopoda</taxon>
        <taxon>Daphniidae</taxon>
        <taxon>Daphnia</taxon>
    </lineage>
</organism>
<name>A0A164H8L3_9CRUS</name>
<evidence type="ECO:0000313" key="3">
    <source>
        <dbReference type="Proteomes" id="UP000076858"/>
    </source>
</evidence>
<keyword evidence="3" id="KW-1185">Reference proteome</keyword>
<comment type="caution">
    <text evidence="2">The sequence shown here is derived from an EMBL/GenBank/DDBJ whole genome shotgun (WGS) entry which is preliminary data.</text>
</comment>
<gene>
    <name evidence="2" type="ORF">APZ42_004150</name>
</gene>
<proteinExistence type="predicted"/>
<reference evidence="2 3" key="1">
    <citation type="submission" date="2016-03" db="EMBL/GenBank/DDBJ databases">
        <title>EvidentialGene: Evidence-directed Construction of Genes on Genomes.</title>
        <authorList>
            <person name="Gilbert D.G."/>
            <person name="Choi J.-H."/>
            <person name="Mockaitis K."/>
            <person name="Colbourne J."/>
            <person name="Pfrender M."/>
        </authorList>
    </citation>
    <scope>NUCLEOTIDE SEQUENCE [LARGE SCALE GENOMIC DNA]</scope>
    <source>
        <strain evidence="2 3">Xinb3</strain>
        <tissue evidence="2">Complete organism</tissue>
    </source>
</reference>
<evidence type="ECO:0000313" key="2">
    <source>
        <dbReference type="EMBL" id="KZR99839.1"/>
    </source>
</evidence>
<accession>A0A164H8L3</accession>
<feature type="compositionally biased region" description="Basic and acidic residues" evidence="1">
    <location>
        <begin position="1"/>
        <end position="10"/>
    </location>
</feature>
<feature type="region of interest" description="Disordered" evidence="1">
    <location>
        <begin position="1"/>
        <end position="21"/>
    </location>
</feature>